<organism evidence="1 2">
    <name type="scientific">Dreissena polymorpha</name>
    <name type="common">Zebra mussel</name>
    <name type="synonym">Mytilus polymorpha</name>
    <dbReference type="NCBI Taxonomy" id="45954"/>
    <lineage>
        <taxon>Eukaryota</taxon>
        <taxon>Metazoa</taxon>
        <taxon>Spiralia</taxon>
        <taxon>Lophotrochozoa</taxon>
        <taxon>Mollusca</taxon>
        <taxon>Bivalvia</taxon>
        <taxon>Autobranchia</taxon>
        <taxon>Heteroconchia</taxon>
        <taxon>Euheterodonta</taxon>
        <taxon>Imparidentia</taxon>
        <taxon>Neoheterodontei</taxon>
        <taxon>Myida</taxon>
        <taxon>Dreissenoidea</taxon>
        <taxon>Dreissenidae</taxon>
        <taxon>Dreissena</taxon>
    </lineage>
</organism>
<evidence type="ECO:0000313" key="2">
    <source>
        <dbReference type="Proteomes" id="UP000828390"/>
    </source>
</evidence>
<keyword evidence="2" id="KW-1185">Reference proteome</keyword>
<reference evidence="1" key="2">
    <citation type="submission" date="2020-11" db="EMBL/GenBank/DDBJ databases">
        <authorList>
            <person name="McCartney M.A."/>
            <person name="Auch B."/>
            <person name="Kono T."/>
            <person name="Mallez S."/>
            <person name="Becker A."/>
            <person name="Gohl D.M."/>
            <person name="Silverstein K.A.T."/>
            <person name="Koren S."/>
            <person name="Bechman K.B."/>
            <person name="Herman A."/>
            <person name="Abrahante J.E."/>
            <person name="Garbe J."/>
        </authorList>
    </citation>
    <scope>NUCLEOTIDE SEQUENCE</scope>
    <source>
        <strain evidence="1">Duluth1</strain>
        <tissue evidence="1">Whole animal</tissue>
    </source>
</reference>
<gene>
    <name evidence="1" type="ORF">DPMN_039037</name>
</gene>
<sequence>MVTFYDNRKQFFCLFEPITALEFLLQPLVESLDYIDRQIWLAENGCHRNIVTVFDEFISPRNLALVAIKTRWTPNTNLKDTSKLIASTY</sequence>
<dbReference type="AlphaFoldDB" id="A0A9D4RNT6"/>
<dbReference type="EMBL" id="JAIWYP010000002">
    <property type="protein sequence ID" value="KAH3875761.1"/>
    <property type="molecule type" value="Genomic_DNA"/>
</dbReference>
<reference evidence="1" key="1">
    <citation type="journal article" date="2019" name="bioRxiv">
        <title>The Genome of the Zebra Mussel, Dreissena polymorpha: A Resource for Invasive Species Research.</title>
        <authorList>
            <person name="McCartney M.A."/>
            <person name="Auch B."/>
            <person name="Kono T."/>
            <person name="Mallez S."/>
            <person name="Zhang Y."/>
            <person name="Obille A."/>
            <person name="Becker A."/>
            <person name="Abrahante J.E."/>
            <person name="Garbe J."/>
            <person name="Badalamenti J.P."/>
            <person name="Herman A."/>
            <person name="Mangelson H."/>
            <person name="Liachko I."/>
            <person name="Sullivan S."/>
            <person name="Sone E.D."/>
            <person name="Koren S."/>
            <person name="Silverstein K.A.T."/>
            <person name="Beckman K.B."/>
            <person name="Gohl D.M."/>
        </authorList>
    </citation>
    <scope>NUCLEOTIDE SEQUENCE</scope>
    <source>
        <strain evidence="1">Duluth1</strain>
        <tissue evidence="1">Whole animal</tissue>
    </source>
</reference>
<evidence type="ECO:0000313" key="1">
    <source>
        <dbReference type="EMBL" id="KAH3875761.1"/>
    </source>
</evidence>
<accession>A0A9D4RNT6</accession>
<protein>
    <submittedName>
        <fullName evidence="1">Uncharacterized protein</fullName>
    </submittedName>
</protein>
<dbReference type="Proteomes" id="UP000828390">
    <property type="component" value="Unassembled WGS sequence"/>
</dbReference>
<name>A0A9D4RNT6_DREPO</name>
<comment type="caution">
    <text evidence="1">The sequence shown here is derived from an EMBL/GenBank/DDBJ whole genome shotgun (WGS) entry which is preliminary data.</text>
</comment>
<proteinExistence type="predicted"/>